<dbReference type="RefSeq" id="WP_243306424.1">
    <property type="nucleotide sequence ID" value="NZ_JALGBI010000001.1"/>
</dbReference>
<dbReference type="PROSITE" id="PS50931">
    <property type="entry name" value="HTH_LYSR"/>
    <property type="match status" value="1"/>
</dbReference>
<dbReference type="InterPro" id="IPR000847">
    <property type="entry name" value="LysR_HTH_N"/>
</dbReference>
<dbReference type="EMBL" id="JALGBI010000001">
    <property type="protein sequence ID" value="MCJ0763848.1"/>
    <property type="molecule type" value="Genomic_DNA"/>
</dbReference>
<dbReference type="AlphaFoldDB" id="A0A9X2AMK9"/>
<evidence type="ECO:0000256" key="4">
    <source>
        <dbReference type="ARBA" id="ARBA00023163"/>
    </source>
</evidence>
<dbReference type="SUPFAM" id="SSF53850">
    <property type="entry name" value="Periplasmic binding protein-like II"/>
    <property type="match status" value="1"/>
</dbReference>
<dbReference type="GO" id="GO:0010628">
    <property type="term" value="P:positive regulation of gene expression"/>
    <property type="evidence" value="ECO:0007669"/>
    <property type="project" value="TreeGrafter"/>
</dbReference>
<accession>A0A9X2AMK9</accession>
<gene>
    <name evidence="7" type="ORF">MMF98_11590</name>
</gene>
<organism evidence="7 8">
    <name type="scientific">Variovorax terrae</name>
    <dbReference type="NCBI Taxonomy" id="2923278"/>
    <lineage>
        <taxon>Bacteria</taxon>
        <taxon>Pseudomonadati</taxon>
        <taxon>Pseudomonadota</taxon>
        <taxon>Betaproteobacteria</taxon>
        <taxon>Burkholderiales</taxon>
        <taxon>Comamonadaceae</taxon>
        <taxon>Variovorax</taxon>
    </lineage>
</organism>
<dbReference type="Proteomes" id="UP001139447">
    <property type="component" value="Unassembled WGS sequence"/>
</dbReference>
<dbReference type="PANTHER" id="PTHR30427">
    <property type="entry name" value="TRANSCRIPTIONAL ACTIVATOR PROTEIN LYSR"/>
    <property type="match status" value="1"/>
</dbReference>
<dbReference type="SUPFAM" id="SSF46785">
    <property type="entry name" value="Winged helix' DNA-binding domain"/>
    <property type="match status" value="1"/>
</dbReference>
<reference evidence="7" key="1">
    <citation type="submission" date="2022-03" db="EMBL/GenBank/DDBJ databases">
        <authorList>
            <person name="Woo C.Y."/>
        </authorList>
    </citation>
    <scope>NUCLEOTIDE SEQUENCE</scope>
    <source>
        <strain evidence="7">CYS-02</strain>
    </source>
</reference>
<dbReference type="InterPro" id="IPR036388">
    <property type="entry name" value="WH-like_DNA-bd_sf"/>
</dbReference>
<evidence type="ECO:0000256" key="3">
    <source>
        <dbReference type="ARBA" id="ARBA00023125"/>
    </source>
</evidence>
<evidence type="ECO:0000259" key="6">
    <source>
        <dbReference type="PROSITE" id="PS50931"/>
    </source>
</evidence>
<comment type="caution">
    <text evidence="7">The sequence shown here is derived from an EMBL/GenBank/DDBJ whole genome shotgun (WGS) entry which is preliminary data.</text>
</comment>
<evidence type="ECO:0000313" key="8">
    <source>
        <dbReference type="Proteomes" id="UP001139447"/>
    </source>
</evidence>
<dbReference type="InterPro" id="IPR036390">
    <property type="entry name" value="WH_DNA-bd_sf"/>
</dbReference>
<proteinExistence type="inferred from homology"/>
<evidence type="ECO:0000313" key="7">
    <source>
        <dbReference type="EMBL" id="MCJ0763848.1"/>
    </source>
</evidence>
<dbReference type="PRINTS" id="PR00039">
    <property type="entry name" value="HTHLYSR"/>
</dbReference>
<dbReference type="InterPro" id="IPR005119">
    <property type="entry name" value="LysR_subst-bd"/>
</dbReference>
<feature type="domain" description="HTH lysR-type" evidence="6">
    <location>
        <begin position="10"/>
        <end position="67"/>
    </location>
</feature>
<dbReference type="GO" id="GO:0043565">
    <property type="term" value="F:sequence-specific DNA binding"/>
    <property type="evidence" value="ECO:0007669"/>
    <property type="project" value="TreeGrafter"/>
</dbReference>
<keyword evidence="4" id="KW-0804">Transcription</keyword>
<sequence length="321" mass="34818">MTDSSTRTLINLRQLEVLRAVMRYRTTIGAAEELGMSQPAVSNAIKLAEAKIGVQLFDRVSNRLLPTPDARILLADAEPLFRVHEAIQRKAWDLRTGRAGVLRIAATAELSQYLVPSVLRLFLQDHPDVRIALETLRMDELLENVESGSADIGVAMRPPTRPSLVQDVLVEAQMMCLCPPGDPLAVKPVLSPFDLRERTLIGPAPGAPLGALIDAAFERAGDHYNPSIEARFSNVASVLVDQGLGIGFVDELTARYRPGSVSSSHRFSPKVPIKVCGLVVRDRPVSRMGQAFLEQARSFLQDGLGSPRPPPEDAAPPAAGD</sequence>
<feature type="region of interest" description="Disordered" evidence="5">
    <location>
        <begin position="299"/>
        <end position="321"/>
    </location>
</feature>
<dbReference type="GO" id="GO:0003700">
    <property type="term" value="F:DNA-binding transcription factor activity"/>
    <property type="evidence" value="ECO:0007669"/>
    <property type="project" value="InterPro"/>
</dbReference>
<evidence type="ECO:0000256" key="5">
    <source>
        <dbReference type="SAM" id="MobiDB-lite"/>
    </source>
</evidence>
<evidence type="ECO:0000256" key="2">
    <source>
        <dbReference type="ARBA" id="ARBA00023015"/>
    </source>
</evidence>
<name>A0A9X2AMK9_9BURK</name>
<keyword evidence="2" id="KW-0805">Transcription regulation</keyword>
<dbReference type="Gene3D" id="3.40.190.290">
    <property type="match status" value="1"/>
</dbReference>
<dbReference type="Pfam" id="PF00126">
    <property type="entry name" value="HTH_1"/>
    <property type="match status" value="1"/>
</dbReference>
<evidence type="ECO:0000256" key="1">
    <source>
        <dbReference type="ARBA" id="ARBA00009437"/>
    </source>
</evidence>
<dbReference type="Pfam" id="PF03466">
    <property type="entry name" value="LysR_substrate"/>
    <property type="match status" value="1"/>
</dbReference>
<protein>
    <submittedName>
        <fullName evidence="7">LysR family transcriptional regulator</fullName>
    </submittedName>
</protein>
<comment type="similarity">
    <text evidence="1">Belongs to the LysR transcriptional regulatory family.</text>
</comment>
<dbReference type="Gene3D" id="1.10.10.10">
    <property type="entry name" value="Winged helix-like DNA-binding domain superfamily/Winged helix DNA-binding domain"/>
    <property type="match status" value="1"/>
</dbReference>
<keyword evidence="8" id="KW-1185">Reference proteome</keyword>
<dbReference type="PANTHER" id="PTHR30427:SF1">
    <property type="entry name" value="TRANSCRIPTIONAL ACTIVATOR PROTEIN LYSR"/>
    <property type="match status" value="1"/>
</dbReference>
<keyword evidence="3" id="KW-0238">DNA-binding</keyword>